<evidence type="ECO:0000313" key="3">
    <source>
        <dbReference type="Proteomes" id="UP000004682"/>
    </source>
</evidence>
<reference evidence="3" key="1">
    <citation type="journal article" date="2012" name="J. Bacteriol.">
        <title>Revised Genome Sequence of Burkholderia thailandensis MSMB43 with Improved Annotation.</title>
        <authorList>
            <person name="Zhuo Y."/>
            <person name="Liu L."/>
            <person name="Wang Q."/>
            <person name="Liu X."/>
            <person name="Ren B."/>
            <person name="Liu M."/>
            <person name="Ni P."/>
            <person name="Cheng Y.Q."/>
            <person name="Zhang L."/>
        </authorList>
    </citation>
    <scope>NUCLEOTIDE SEQUENCE [LARGE SCALE GENOMIC DNA]</scope>
    <source>
        <strain evidence="3">MSMB43</strain>
    </source>
</reference>
<accession>A0ABN0GBR0</accession>
<feature type="compositionally biased region" description="Low complexity" evidence="1">
    <location>
        <begin position="7"/>
        <end position="24"/>
    </location>
</feature>
<dbReference type="Proteomes" id="UP000004682">
    <property type="component" value="Unassembled WGS sequence"/>
</dbReference>
<keyword evidence="3" id="KW-1185">Reference proteome</keyword>
<organism evidence="2 3">
    <name type="scientific">Burkholderia humptydooensis MSMB43</name>
    <dbReference type="NCBI Taxonomy" id="441157"/>
    <lineage>
        <taxon>Bacteria</taxon>
        <taxon>Pseudomonadati</taxon>
        <taxon>Pseudomonadota</taxon>
        <taxon>Betaproteobacteria</taxon>
        <taxon>Burkholderiales</taxon>
        <taxon>Burkholderiaceae</taxon>
        <taxon>Burkholderia</taxon>
        <taxon>pseudomallei group</taxon>
    </lineage>
</organism>
<gene>
    <name evidence="2" type="ORF">A33K_13216</name>
</gene>
<evidence type="ECO:0000313" key="2">
    <source>
        <dbReference type="EMBL" id="EIP89635.1"/>
    </source>
</evidence>
<proteinExistence type="predicted"/>
<dbReference type="EMBL" id="JH692061">
    <property type="protein sequence ID" value="EIP89635.1"/>
    <property type="molecule type" value="Genomic_DNA"/>
</dbReference>
<evidence type="ECO:0000256" key="1">
    <source>
        <dbReference type="SAM" id="MobiDB-lite"/>
    </source>
</evidence>
<feature type="region of interest" description="Disordered" evidence="1">
    <location>
        <begin position="1"/>
        <end position="24"/>
    </location>
</feature>
<protein>
    <submittedName>
        <fullName evidence="2">Uncharacterized protein</fullName>
    </submittedName>
</protein>
<name>A0ABN0GBR0_9BURK</name>
<sequence length="56" mass="5808">MADATVRGNGNARGGARAPAAQRGAHLLRVRSLNFFDARPLYRESTQPGGRGAAGS</sequence>